<evidence type="ECO:0000256" key="1">
    <source>
        <dbReference type="ARBA" id="ARBA00011408"/>
    </source>
</evidence>
<organism evidence="6 7">
    <name type="scientific">Coniochaeta pulveracea</name>
    <dbReference type="NCBI Taxonomy" id="177199"/>
    <lineage>
        <taxon>Eukaryota</taxon>
        <taxon>Fungi</taxon>
        <taxon>Dikarya</taxon>
        <taxon>Ascomycota</taxon>
        <taxon>Pezizomycotina</taxon>
        <taxon>Sordariomycetes</taxon>
        <taxon>Sordariomycetidae</taxon>
        <taxon>Coniochaetales</taxon>
        <taxon>Coniochaetaceae</taxon>
        <taxon>Coniochaeta</taxon>
    </lineage>
</organism>
<dbReference type="EMBL" id="QVQW01000003">
    <property type="protein sequence ID" value="RKU48741.1"/>
    <property type="molecule type" value="Genomic_DNA"/>
</dbReference>
<dbReference type="PANTHER" id="PTHR31859">
    <property type="entry name" value="TETRATRICOPEPTIDE REPEAT PROTEIN 39 FAMILY MEMBER"/>
    <property type="match status" value="1"/>
</dbReference>
<dbReference type="InterPro" id="IPR019412">
    <property type="entry name" value="IML2/TPR_39"/>
</dbReference>
<keyword evidence="5" id="KW-0472">Membrane</keyword>
<keyword evidence="5" id="KW-1133">Transmembrane helix</keyword>
<comment type="function">
    <text evidence="4">Inclusion body (IB) resident protein that interacts strongly with lipid droplet (LD) proteins. Involved in LD-mediated IB clearing after protein folding stress, probably by enabling access to the IBs of an LD-stored soluble sterol derivative that acts as a chaperone in inclusion clearing.</text>
</comment>
<evidence type="ECO:0000256" key="5">
    <source>
        <dbReference type="SAM" id="Phobius"/>
    </source>
</evidence>
<dbReference type="OrthoDB" id="2154985at2759"/>
<proteinExistence type="predicted"/>
<comment type="subunit">
    <text evidence="1">Interacts with lipid droplet proteins.</text>
</comment>
<protein>
    <recommendedName>
        <fullName evidence="2">Inclusion body clearance protein IML2</fullName>
    </recommendedName>
    <alternativeName>
        <fullName evidence="3">Inclusion body clearance protein iml2</fullName>
    </alternativeName>
</protein>
<evidence type="ECO:0000313" key="7">
    <source>
        <dbReference type="Proteomes" id="UP000275385"/>
    </source>
</evidence>
<dbReference type="GO" id="GO:0005829">
    <property type="term" value="C:cytosol"/>
    <property type="evidence" value="ECO:0007669"/>
    <property type="project" value="TreeGrafter"/>
</dbReference>
<comment type="caution">
    <text evidence="6">The sequence shown here is derived from an EMBL/GenBank/DDBJ whole genome shotgun (WGS) entry which is preliminary data.</text>
</comment>
<evidence type="ECO:0000256" key="2">
    <source>
        <dbReference type="ARBA" id="ARBA00018424"/>
    </source>
</evidence>
<name>A0A420YLL4_9PEZI</name>
<sequence>MAGLKSWLRASSTTTLPTSNAAQTSPSKAGLSDIEHAMESAELIMNDDIAGAEALFRTRQATSTFHQLGLGVCAFMTSILGFEKEAMTEAANRLAESENRAWADLKKAQKEAAGSSWFGSSTANVPDRIYPPASEYALVHAQSQLMSAVVGVMHESVTEALKGFYKLRKAFVTLDGIMEAERRYVDRVRGGGVDASRPTTAERVKMEEELMPGSFNQDEFLDTPNDSDEFVDAVSTPNSGSNVNIPALRPRIPSANDEELFKAPMDIFIHSATTMCYGVLLLIISMVPPAFSKLLSIIGFKGDRERGVSMLWAATRFRNVYGAITGMVLLFYYNGLMGFADILPSDRDAAELADDGEIVGYPRDRCMALLEEMRARYPDSRLWKLQAAKELGLVRRLDEANALLESNIGNYKANKPNQTVALATFELAMNHLCSMDWQPMRDGFLRCLELNKWSHSMYYYFAGCAELEMYRDAYHLSRSSSITEQEKSVAETEARKHKKLAEEHFRKAPTLAGKKRFMARQMPMESFVCRKVAKWEERRVALGGKVDLPDVIVVSPAMEMMYHWNGSKRMTDELLEKALGFLDMDRCTMPAEQRSKVLGLEKDEAGIKAVSEAALLRRLGRTDEARRTLENVLAMDKAAFKGGHKDDYIIPAATYEMAASAWWECCDEAKWPTDPSKVEGYRRERVEECANYLEKLVKWEAFLLDGRFGLRIQGGLDSVKWLKAKKGW</sequence>
<reference evidence="6 7" key="1">
    <citation type="submission" date="2018-08" db="EMBL/GenBank/DDBJ databases">
        <title>Draft genome of the lignicolous fungus Coniochaeta pulveracea.</title>
        <authorList>
            <person name="Borstlap C.J."/>
            <person name="De Witt R.N."/>
            <person name="Botha A."/>
            <person name="Volschenk H."/>
        </authorList>
    </citation>
    <scope>NUCLEOTIDE SEQUENCE [LARGE SCALE GENOMIC DNA]</scope>
    <source>
        <strain evidence="6 7">CAB683</strain>
    </source>
</reference>
<evidence type="ECO:0000313" key="6">
    <source>
        <dbReference type="EMBL" id="RKU48741.1"/>
    </source>
</evidence>
<keyword evidence="7" id="KW-1185">Reference proteome</keyword>
<dbReference type="PANTHER" id="PTHR31859:SF1">
    <property type="entry name" value="TETRATRICOPEPTIDE REPEAT PROTEIN 39C"/>
    <property type="match status" value="1"/>
</dbReference>
<gene>
    <name evidence="6" type="primary">IML2</name>
    <name evidence="6" type="ORF">DL546_001154</name>
</gene>
<keyword evidence="5" id="KW-0812">Transmembrane</keyword>
<accession>A0A420YLL4</accession>
<dbReference type="Proteomes" id="UP000275385">
    <property type="component" value="Unassembled WGS sequence"/>
</dbReference>
<dbReference type="Pfam" id="PF10300">
    <property type="entry name" value="Iml2-TPR_39"/>
    <property type="match status" value="1"/>
</dbReference>
<evidence type="ECO:0000256" key="4">
    <source>
        <dbReference type="ARBA" id="ARBA00043897"/>
    </source>
</evidence>
<dbReference type="AlphaFoldDB" id="A0A420YLL4"/>
<feature type="transmembrane region" description="Helical" evidence="5">
    <location>
        <begin position="320"/>
        <end position="340"/>
    </location>
</feature>
<evidence type="ECO:0000256" key="3">
    <source>
        <dbReference type="ARBA" id="ARBA00019539"/>
    </source>
</evidence>
<dbReference type="GO" id="GO:0005741">
    <property type="term" value="C:mitochondrial outer membrane"/>
    <property type="evidence" value="ECO:0007669"/>
    <property type="project" value="TreeGrafter"/>
</dbReference>
<dbReference type="GO" id="GO:0005634">
    <property type="term" value="C:nucleus"/>
    <property type="evidence" value="ECO:0007669"/>
    <property type="project" value="TreeGrafter"/>
</dbReference>
<feature type="transmembrane region" description="Helical" evidence="5">
    <location>
        <begin position="277"/>
        <end position="300"/>
    </location>
</feature>